<keyword evidence="2" id="KW-1133">Transmembrane helix</keyword>
<dbReference type="OrthoDB" id="3027122at2759"/>
<protein>
    <recommendedName>
        <fullName evidence="3">Nephrocystin 3-like N-terminal domain-containing protein</fullName>
    </recommendedName>
</protein>
<reference evidence="4" key="1">
    <citation type="submission" date="2020-11" db="EMBL/GenBank/DDBJ databases">
        <authorList>
            <consortium name="DOE Joint Genome Institute"/>
            <person name="Ahrendt S."/>
            <person name="Riley R."/>
            <person name="Andreopoulos W."/>
            <person name="Labutti K."/>
            <person name="Pangilinan J."/>
            <person name="Ruiz-Duenas F.J."/>
            <person name="Barrasa J.M."/>
            <person name="Sanchez-Garcia M."/>
            <person name="Camarero S."/>
            <person name="Miyauchi S."/>
            <person name="Serrano A."/>
            <person name="Linde D."/>
            <person name="Babiker R."/>
            <person name="Drula E."/>
            <person name="Ayuso-Fernandez I."/>
            <person name="Pacheco R."/>
            <person name="Padilla G."/>
            <person name="Ferreira P."/>
            <person name="Barriuso J."/>
            <person name="Kellner H."/>
            <person name="Castanera R."/>
            <person name="Alfaro M."/>
            <person name="Ramirez L."/>
            <person name="Pisabarro A.G."/>
            <person name="Kuo A."/>
            <person name="Tritt A."/>
            <person name="Lipzen A."/>
            <person name="He G."/>
            <person name="Yan M."/>
            <person name="Ng V."/>
            <person name="Cullen D."/>
            <person name="Martin F."/>
            <person name="Rosso M.-N."/>
            <person name="Henrissat B."/>
            <person name="Hibbett D."/>
            <person name="Martinez A.T."/>
            <person name="Grigoriev I.V."/>
        </authorList>
    </citation>
    <scope>NUCLEOTIDE SEQUENCE</scope>
    <source>
        <strain evidence="4">MF-IS2</strain>
    </source>
</reference>
<accession>A0A9P6C2X7</accession>
<name>A0A9P6C2X7_9AGAR</name>
<organism evidence="4 5">
    <name type="scientific">Macrolepiota fuliginosa MF-IS2</name>
    <dbReference type="NCBI Taxonomy" id="1400762"/>
    <lineage>
        <taxon>Eukaryota</taxon>
        <taxon>Fungi</taxon>
        <taxon>Dikarya</taxon>
        <taxon>Basidiomycota</taxon>
        <taxon>Agaricomycotina</taxon>
        <taxon>Agaricomycetes</taxon>
        <taxon>Agaricomycetidae</taxon>
        <taxon>Agaricales</taxon>
        <taxon>Agaricineae</taxon>
        <taxon>Agaricaceae</taxon>
        <taxon>Macrolepiota</taxon>
    </lineage>
</organism>
<keyword evidence="1" id="KW-0677">Repeat</keyword>
<feature type="transmembrane region" description="Helical" evidence="2">
    <location>
        <begin position="684"/>
        <end position="704"/>
    </location>
</feature>
<dbReference type="EMBL" id="MU151114">
    <property type="protein sequence ID" value="KAF9450036.1"/>
    <property type="molecule type" value="Genomic_DNA"/>
</dbReference>
<evidence type="ECO:0000256" key="1">
    <source>
        <dbReference type="ARBA" id="ARBA00022737"/>
    </source>
</evidence>
<dbReference type="Proteomes" id="UP000807342">
    <property type="component" value="Unassembled WGS sequence"/>
</dbReference>
<proteinExistence type="predicted"/>
<feature type="domain" description="Nephrocystin 3-like N-terminal" evidence="3">
    <location>
        <begin position="58"/>
        <end position="192"/>
    </location>
</feature>
<dbReference type="AlphaFoldDB" id="A0A9P6C2X7"/>
<evidence type="ECO:0000256" key="2">
    <source>
        <dbReference type="SAM" id="Phobius"/>
    </source>
</evidence>
<evidence type="ECO:0000313" key="4">
    <source>
        <dbReference type="EMBL" id="KAF9450036.1"/>
    </source>
</evidence>
<dbReference type="InterPro" id="IPR056884">
    <property type="entry name" value="NPHP3-like_N"/>
</dbReference>
<keyword evidence="5" id="KW-1185">Reference proteome</keyword>
<dbReference type="Pfam" id="PF24883">
    <property type="entry name" value="NPHP3_N"/>
    <property type="match status" value="1"/>
</dbReference>
<gene>
    <name evidence="4" type="ORF">P691DRAFT_811279</name>
</gene>
<sequence length="712" mass="81496">MNQFRPSKHDTVMEYLSRNRIRDAEFDSPPWESPQCHPGTQRNVIDSIHSFILCPSRQRAGLVWMYGRAAVGKSVSLQTLSAELRDDLAATFFFPRSGICRSSRQILLTVAHQLAIRYPLYHSYLDGCMRRVPEFLEKRSETLFETLFIIPTLNNLFCIQPDHHHVIVIDGLNFQDNPQEQPGFCKLVHHFVLNHPTGPFVWIISGRPEEHLHVRFSQIRITHSSYKEVELDPNSQQARADVKSYLRDGFNNIRDYFHDATPPRSESWPAPDQFLKVASASLGFFPFASEILNFIDQSTLGGPVSRLDHVLTLLDDPGLNTTLPPNLFHSLDNLYSSIMSGVPASELPVIHSLLGFYTVPHIHGNTSFQLACNILHIERHVAYSVLRGLRSSVLSLPSPSNARIEMLKFVHKSFPDYLRNPQRSSPHTLSMDSTLVELWKCHTRVVLQWLVGRSTDGIKIYWSPEEPSQLTARSLKEEIFERSSSCWPVILHRHCHRWCSNSCQQKFRSQASLDIPSSNVMAFLKQIDFGCPALFGKDPTHMLNVLKWIQHTRLELRNQLILEEFPLARLDPSRFFAGLREKKWYRGLTERSAYLETKVEQEYTDQILSADFCGSHWKIVKNNLMASRGRLGDLVRLLEGNDMKGATVTLFGTSLVNCCGLIQHNISPSEIQYHLFPYLGTENLVTISADLISLHVLLFIYLLILRVQILNL</sequence>
<keyword evidence="2" id="KW-0812">Transmembrane</keyword>
<comment type="caution">
    <text evidence="4">The sequence shown here is derived from an EMBL/GenBank/DDBJ whole genome shotgun (WGS) entry which is preliminary data.</text>
</comment>
<keyword evidence="2" id="KW-0472">Membrane</keyword>
<evidence type="ECO:0000313" key="5">
    <source>
        <dbReference type="Proteomes" id="UP000807342"/>
    </source>
</evidence>
<evidence type="ECO:0000259" key="3">
    <source>
        <dbReference type="Pfam" id="PF24883"/>
    </source>
</evidence>